<sequence>MTASPSPPPLFDRLLLGEAKSSEAELRAIFFQYDDGDGKLTKDELADAVLRCGYTIPKPTFDEIFSTVDEDNNGTLDFDEFCVFINKTNLKPQQSVIDAMDLFRTYDADNSGSVDKFEFAQFAANRDLLARRRTVLFVALSTIAAFGVSRYDDEYAWAQKTFRGIYVDPKAEAAQNKYFPTALLSSDLDAKVASTLYRRGFTPANTLFAHSVCSDEVNQNAEELVNLMVSRWQEGFSLGGLGGLPFAGKSGFRAFLHHVPDNGKLLIFFAPHVGIDAYGVIGALEREGQSQVSKACGAAVGSYKAIKDEAEKAVKNPQLLPASLMTMLDTKEADYEFDPELGIIIDRLKPLIPGIEKAGDPITYVTYQMYTIVRDLLDDCIKETSDVWDWATEVAIVGGIMINRRTGGDFFQPLSFELRTKQLQYLTPSDLFAETFGAKPDLVPILGSQDVAKRVLDRSNPDARKAKVLLKKLEEARLKGFGS</sequence>
<accession>A0A0M0K5U1</accession>
<name>A0A0M0K5U1_9EUKA</name>
<dbReference type="InterPro" id="IPR040703">
    <property type="entry name" value="LCIB/C_CA"/>
</dbReference>
<dbReference type="EMBL" id="JWZX01001304">
    <property type="protein sequence ID" value="KOO34179.1"/>
    <property type="molecule type" value="Genomic_DNA"/>
</dbReference>
<reference evidence="4" key="1">
    <citation type="journal article" date="2015" name="PLoS Genet.">
        <title>Genome Sequence and Transcriptome Analyses of Chrysochromulina tobin: Metabolic Tools for Enhanced Algal Fitness in the Prominent Order Prymnesiales (Haptophyceae).</title>
        <authorList>
            <person name="Hovde B.T."/>
            <person name="Deodato C.R."/>
            <person name="Hunsperger H.M."/>
            <person name="Ryken S.A."/>
            <person name="Yost W."/>
            <person name="Jha R.K."/>
            <person name="Patterson J."/>
            <person name="Monnat R.J. Jr."/>
            <person name="Barlow S.B."/>
            <person name="Starkenburg S.R."/>
            <person name="Cattolico R.A."/>
        </authorList>
    </citation>
    <scope>NUCLEOTIDE SEQUENCE</scope>
    <source>
        <strain evidence="4">CCMP291</strain>
    </source>
</reference>
<dbReference type="InterPro" id="IPR018247">
    <property type="entry name" value="EF_Hand_1_Ca_BS"/>
</dbReference>
<protein>
    <recommendedName>
        <fullName evidence="2">EF-hand domain-containing protein</fullName>
    </recommendedName>
</protein>
<dbReference type="AlphaFoldDB" id="A0A0M0K5U1"/>
<dbReference type="SMART" id="SM00054">
    <property type="entry name" value="EFh"/>
    <property type="match status" value="3"/>
</dbReference>
<dbReference type="OrthoDB" id="38305at2759"/>
<dbReference type="PROSITE" id="PS00018">
    <property type="entry name" value="EF_HAND_1"/>
    <property type="match status" value="2"/>
</dbReference>
<dbReference type="GO" id="GO:0005509">
    <property type="term" value="F:calcium ion binding"/>
    <property type="evidence" value="ECO:0007669"/>
    <property type="project" value="InterPro"/>
</dbReference>
<gene>
    <name evidence="3" type="ORF">Ctob_014152</name>
</gene>
<dbReference type="PANTHER" id="PTHR38016:SF1">
    <property type="entry name" value="LIMITING CO2-INDUCIBLE PROTEIN B_C BETA CARBONYIC ANHYDRASE DOMAIN-CONTAINING PROTEIN"/>
    <property type="match status" value="1"/>
</dbReference>
<dbReference type="PROSITE" id="PS50222">
    <property type="entry name" value="EF_HAND_2"/>
    <property type="match status" value="3"/>
</dbReference>
<dbReference type="PANTHER" id="PTHR38016">
    <property type="entry name" value="UNNAMED PRODUCT"/>
    <property type="match status" value="1"/>
</dbReference>
<dbReference type="Pfam" id="PF18599">
    <property type="entry name" value="LCIB_C_CA"/>
    <property type="match status" value="1"/>
</dbReference>
<evidence type="ECO:0000256" key="1">
    <source>
        <dbReference type="ARBA" id="ARBA00022837"/>
    </source>
</evidence>
<dbReference type="InterPro" id="IPR011992">
    <property type="entry name" value="EF-hand-dom_pair"/>
</dbReference>
<evidence type="ECO:0000313" key="3">
    <source>
        <dbReference type="EMBL" id="KOO34179.1"/>
    </source>
</evidence>
<dbReference type="Pfam" id="PF13202">
    <property type="entry name" value="EF-hand_5"/>
    <property type="match status" value="1"/>
</dbReference>
<comment type="caution">
    <text evidence="3">The sequence shown here is derived from an EMBL/GenBank/DDBJ whole genome shotgun (WGS) entry which is preliminary data.</text>
</comment>
<dbReference type="Proteomes" id="UP000037460">
    <property type="component" value="Unassembled WGS sequence"/>
</dbReference>
<keyword evidence="1" id="KW-0106">Calcium</keyword>
<dbReference type="Gene3D" id="1.10.238.10">
    <property type="entry name" value="EF-hand"/>
    <property type="match status" value="1"/>
</dbReference>
<organism evidence="3 4">
    <name type="scientific">Chrysochromulina tobinii</name>
    <dbReference type="NCBI Taxonomy" id="1460289"/>
    <lineage>
        <taxon>Eukaryota</taxon>
        <taxon>Haptista</taxon>
        <taxon>Haptophyta</taxon>
        <taxon>Prymnesiophyceae</taxon>
        <taxon>Prymnesiales</taxon>
        <taxon>Chrysochromulinaceae</taxon>
        <taxon>Chrysochromulina</taxon>
    </lineage>
</organism>
<evidence type="ECO:0000259" key="2">
    <source>
        <dbReference type="PROSITE" id="PS50222"/>
    </source>
</evidence>
<feature type="domain" description="EF-hand" evidence="2">
    <location>
        <begin position="21"/>
        <end position="55"/>
    </location>
</feature>
<dbReference type="InterPro" id="IPR002048">
    <property type="entry name" value="EF_hand_dom"/>
</dbReference>
<feature type="domain" description="EF-hand" evidence="2">
    <location>
        <begin position="94"/>
        <end position="129"/>
    </location>
</feature>
<keyword evidence="4" id="KW-1185">Reference proteome</keyword>
<dbReference type="Pfam" id="PF13833">
    <property type="entry name" value="EF-hand_8"/>
    <property type="match status" value="1"/>
</dbReference>
<feature type="domain" description="EF-hand" evidence="2">
    <location>
        <begin position="56"/>
        <end position="91"/>
    </location>
</feature>
<proteinExistence type="predicted"/>
<evidence type="ECO:0000313" key="4">
    <source>
        <dbReference type="Proteomes" id="UP000037460"/>
    </source>
</evidence>
<dbReference type="SUPFAM" id="SSF47473">
    <property type="entry name" value="EF-hand"/>
    <property type="match status" value="1"/>
</dbReference>